<dbReference type="GO" id="GO:0005681">
    <property type="term" value="C:spliceosomal complex"/>
    <property type="evidence" value="ECO:0007669"/>
    <property type="project" value="UniProtKB-KW"/>
</dbReference>
<evidence type="ECO:0000259" key="10">
    <source>
        <dbReference type="PROSITE" id="PS52002"/>
    </source>
</evidence>
<dbReference type="InterPro" id="IPR033871">
    <property type="entry name" value="LSm5"/>
</dbReference>
<keyword evidence="5 9" id="KW-0694">RNA-binding</keyword>
<organism evidence="11 12">
    <name type="scientific">Candida viswanathii</name>
    <dbReference type="NCBI Taxonomy" id="5486"/>
    <lineage>
        <taxon>Eukaryota</taxon>
        <taxon>Fungi</taxon>
        <taxon>Dikarya</taxon>
        <taxon>Ascomycota</taxon>
        <taxon>Saccharomycotina</taxon>
        <taxon>Pichiomycetes</taxon>
        <taxon>Debaryomycetaceae</taxon>
        <taxon>Candida/Lodderomyces clade</taxon>
        <taxon>Candida</taxon>
    </lineage>
</organism>
<dbReference type="InterPro" id="IPR001163">
    <property type="entry name" value="Sm_dom_euk/arc"/>
</dbReference>
<dbReference type="AlphaFoldDB" id="A0A367YEG0"/>
<comment type="subunit">
    <text evidence="9">LSm subunits form a heteromer with a doughnut shape.</text>
</comment>
<dbReference type="GO" id="GO:1990726">
    <property type="term" value="C:Lsm1-7-Pat1 complex"/>
    <property type="evidence" value="ECO:0007669"/>
    <property type="project" value="TreeGrafter"/>
</dbReference>
<dbReference type="OrthoDB" id="429711at2759"/>
<feature type="domain" description="Sm" evidence="10">
    <location>
        <begin position="16"/>
        <end position="89"/>
    </location>
</feature>
<keyword evidence="4 9" id="KW-0747">Spliceosome</keyword>
<dbReference type="STRING" id="5486.A0A367YEG0"/>
<dbReference type="GO" id="GO:0005688">
    <property type="term" value="C:U6 snRNP"/>
    <property type="evidence" value="ECO:0007669"/>
    <property type="project" value="TreeGrafter"/>
</dbReference>
<sequence length="90" mass="9754">MSDEGVNTEAIQQTVLPLEIIDKSVGQKVRVLMTSDKEFYGKLIGFDDFVNMVLEDVTEIDNSGTKSGPVKKMLLNGSHIAMIVPDAVAA</sequence>
<protein>
    <recommendedName>
        <fullName evidence="9">LSM complex subunit LSM5</fullName>
    </recommendedName>
</protein>
<evidence type="ECO:0000256" key="1">
    <source>
        <dbReference type="ARBA" id="ARBA00004123"/>
    </source>
</evidence>
<comment type="similarity">
    <text evidence="2 9">Belongs to the snRNP Sm proteins family.</text>
</comment>
<evidence type="ECO:0000256" key="6">
    <source>
        <dbReference type="ARBA" id="ARBA00023187"/>
    </source>
</evidence>
<evidence type="ECO:0000256" key="7">
    <source>
        <dbReference type="ARBA" id="ARBA00023242"/>
    </source>
</evidence>
<comment type="subcellular location">
    <subcellularLocation>
        <location evidence="1 9">Nucleus</location>
    </subcellularLocation>
</comment>
<dbReference type="SMART" id="SM00651">
    <property type="entry name" value="Sm"/>
    <property type="match status" value="1"/>
</dbReference>
<dbReference type="Gene3D" id="2.30.30.100">
    <property type="match status" value="1"/>
</dbReference>
<evidence type="ECO:0000313" key="11">
    <source>
        <dbReference type="EMBL" id="RCK64266.1"/>
    </source>
</evidence>
<evidence type="ECO:0000256" key="3">
    <source>
        <dbReference type="ARBA" id="ARBA00022664"/>
    </source>
</evidence>
<dbReference type="GO" id="GO:0046540">
    <property type="term" value="C:U4/U6 x U5 tri-snRNP complex"/>
    <property type="evidence" value="ECO:0007669"/>
    <property type="project" value="TreeGrafter"/>
</dbReference>
<dbReference type="PANTHER" id="PTHR20971:SF0">
    <property type="entry name" value="U6 SNRNA-ASSOCIATED SM-LIKE PROTEIN LSM5"/>
    <property type="match status" value="1"/>
</dbReference>
<dbReference type="CDD" id="cd01732">
    <property type="entry name" value="LSm5"/>
    <property type="match status" value="1"/>
</dbReference>
<dbReference type="Proteomes" id="UP000253472">
    <property type="component" value="Unassembled WGS sequence"/>
</dbReference>
<keyword evidence="8 9" id="KW-0687">Ribonucleoprotein</keyword>
<evidence type="ECO:0000256" key="4">
    <source>
        <dbReference type="ARBA" id="ARBA00022728"/>
    </source>
</evidence>
<evidence type="ECO:0000256" key="8">
    <source>
        <dbReference type="ARBA" id="ARBA00023274"/>
    </source>
</evidence>
<dbReference type="GO" id="GO:0000398">
    <property type="term" value="P:mRNA splicing, via spliceosome"/>
    <property type="evidence" value="ECO:0007669"/>
    <property type="project" value="TreeGrafter"/>
</dbReference>
<dbReference type="PANTHER" id="PTHR20971">
    <property type="entry name" value="U6 SNRNA-ASSOCIATED PROTEIN"/>
    <property type="match status" value="1"/>
</dbReference>
<proteinExistence type="inferred from homology"/>
<evidence type="ECO:0000256" key="9">
    <source>
        <dbReference type="RuleBase" id="RU365055"/>
    </source>
</evidence>
<keyword evidence="6 9" id="KW-0508">mRNA splicing</keyword>
<comment type="caution">
    <text evidence="11">The sequence shown here is derived from an EMBL/GenBank/DDBJ whole genome shotgun (WGS) entry which is preliminary data.</text>
</comment>
<evidence type="ECO:0000256" key="2">
    <source>
        <dbReference type="ARBA" id="ARBA00006850"/>
    </source>
</evidence>
<reference evidence="11 12" key="1">
    <citation type="submission" date="2018-06" db="EMBL/GenBank/DDBJ databases">
        <title>Whole genome sequencing of Candida tropicalis (genome annotated by CSBL at Korea University).</title>
        <authorList>
            <person name="Ahn J."/>
        </authorList>
    </citation>
    <scope>NUCLEOTIDE SEQUENCE [LARGE SCALE GENOMIC DNA]</scope>
    <source>
        <strain evidence="11 12">ATCC 20962</strain>
    </source>
</reference>
<comment type="function">
    <text evidence="9">Plays a role in U6 snRNP assembly and function. Binds to the 3' end of U6 snRNA.</text>
</comment>
<dbReference type="SUPFAM" id="SSF50182">
    <property type="entry name" value="Sm-like ribonucleoproteins"/>
    <property type="match status" value="1"/>
</dbReference>
<dbReference type="Pfam" id="PF01423">
    <property type="entry name" value="LSM"/>
    <property type="match status" value="1"/>
</dbReference>
<evidence type="ECO:0000313" key="12">
    <source>
        <dbReference type="Proteomes" id="UP000253472"/>
    </source>
</evidence>
<keyword evidence="7 9" id="KW-0539">Nucleus</keyword>
<gene>
    <name evidence="9 11" type="primary">LSM5</name>
    <name evidence="11" type="ORF">Cantr_10843</name>
</gene>
<keyword evidence="12" id="KW-1185">Reference proteome</keyword>
<keyword evidence="3 9" id="KW-0507">mRNA processing</keyword>
<accession>A0A367YEG0</accession>
<evidence type="ECO:0000256" key="5">
    <source>
        <dbReference type="ARBA" id="ARBA00022884"/>
    </source>
</evidence>
<dbReference type="InterPro" id="IPR010920">
    <property type="entry name" value="LSM_dom_sf"/>
</dbReference>
<name>A0A367YEG0_9ASCO</name>
<dbReference type="PROSITE" id="PS52002">
    <property type="entry name" value="SM"/>
    <property type="match status" value="1"/>
</dbReference>
<dbReference type="InterPro" id="IPR047575">
    <property type="entry name" value="Sm"/>
</dbReference>
<dbReference type="EMBL" id="QLNQ01000023">
    <property type="protein sequence ID" value="RCK64266.1"/>
    <property type="molecule type" value="Genomic_DNA"/>
</dbReference>
<dbReference type="GO" id="GO:0003723">
    <property type="term" value="F:RNA binding"/>
    <property type="evidence" value="ECO:0007669"/>
    <property type="project" value="UniProtKB-KW"/>
</dbReference>